<protein>
    <submittedName>
        <fullName evidence="2">Uncharacterized protein</fullName>
    </submittedName>
</protein>
<feature type="compositionally biased region" description="Low complexity" evidence="1">
    <location>
        <begin position="157"/>
        <end position="180"/>
    </location>
</feature>
<dbReference type="EMBL" id="OZ019898">
    <property type="protein sequence ID" value="CAK9229326.1"/>
    <property type="molecule type" value="Genomic_DNA"/>
</dbReference>
<proteinExistence type="predicted"/>
<evidence type="ECO:0000313" key="3">
    <source>
        <dbReference type="Proteomes" id="UP001497512"/>
    </source>
</evidence>
<feature type="region of interest" description="Disordered" evidence="1">
    <location>
        <begin position="300"/>
        <end position="324"/>
    </location>
</feature>
<evidence type="ECO:0000256" key="1">
    <source>
        <dbReference type="SAM" id="MobiDB-lite"/>
    </source>
</evidence>
<feature type="compositionally biased region" description="Polar residues" evidence="1">
    <location>
        <begin position="314"/>
        <end position="324"/>
    </location>
</feature>
<evidence type="ECO:0000313" key="2">
    <source>
        <dbReference type="EMBL" id="CAK9229326.1"/>
    </source>
</evidence>
<name>A0ABP0UV70_9BRYO</name>
<feature type="region of interest" description="Disordered" evidence="1">
    <location>
        <begin position="218"/>
        <end position="275"/>
    </location>
</feature>
<feature type="compositionally biased region" description="Acidic residues" evidence="1">
    <location>
        <begin position="218"/>
        <end position="229"/>
    </location>
</feature>
<feature type="region of interest" description="Disordered" evidence="1">
    <location>
        <begin position="153"/>
        <end position="197"/>
    </location>
</feature>
<sequence>MHEENSDHTPDPTCGLSPVAIAFKWEKEPGVSIVEEEGSATAAAAEEQALGSLPPPPGCRKAGKRSVLDPRHLTFSGFEPEEKAPNARAQLADRICKKLVKVVRRRKSYNTAANCFSLDAFRGKLYVSDASEKTYDSSDEPSGSSPVSILFSEQTDTASSSSSSLGSTSAVSSAASSSTTRRQSRNTVVAPSPSPHYPANSQFIMANLLLSLSPIDDDDVKEENEDSEDSDKMSGPRECAWHQPQEEQEGEEEQEDDKGYGSSLPQESWQLAQYGPKQRARSSLLCSLSRQASKIKSTQSRVVTSSRLWEEPRSSWSISRAETR</sequence>
<accession>A0ABP0UV70</accession>
<gene>
    <name evidence="2" type="ORF">CSSPTR1EN2_LOCUS19677</name>
</gene>
<dbReference type="Proteomes" id="UP001497512">
    <property type="component" value="Chromosome 6"/>
</dbReference>
<feature type="compositionally biased region" description="Acidic residues" evidence="1">
    <location>
        <begin position="246"/>
        <end position="256"/>
    </location>
</feature>
<keyword evidence="3" id="KW-1185">Reference proteome</keyword>
<organism evidence="2 3">
    <name type="scientific">Sphagnum troendelagicum</name>
    <dbReference type="NCBI Taxonomy" id="128251"/>
    <lineage>
        <taxon>Eukaryota</taxon>
        <taxon>Viridiplantae</taxon>
        <taxon>Streptophyta</taxon>
        <taxon>Embryophyta</taxon>
        <taxon>Bryophyta</taxon>
        <taxon>Sphagnophytina</taxon>
        <taxon>Sphagnopsida</taxon>
        <taxon>Sphagnales</taxon>
        <taxon>Sphagnaceae</taxon>
        <taxon>Sphagnum</taxon>
    </lineage>
</organism>
<reference evidence="2" key="1">
    <citation type="submission" date="2024-02" db="EMBL/GenBank/DDBJ databases">
        <authorList>
            <consortium name="ELIXIR-Norway"/>
            <consortium name="Elixir Norway"/>
        </authorList>
    </citation>
    <scope>NUCLEOTIDE SEQUENCE</scope>
</reference>